<feature type="domain" description="Inositol polyphosphate-related phosphatase" evidence="2">
    <location>
        <begin position="3"/>
        <end position="114"/>
    </location>
</feature>
<proteinExistence type="inferred from homology"/>
<evidence type="ECO:0000313" key="3">
    <source>
        <dbReference type="EMBL" id="CAD9220025.1"/>
    </source>
</evidence>
<dbReference type="Pfam" id="PF22669">
    <property type="entry name" value="Exo_endo_phos2"/>
    <property type="match status" value="1"/>
</dbReference>
<comment type="similarity">
    <text evidence="1">Belongs to the inositol polyphosphate 5-phosphatase family.</text>
</comment>
<sequence>MDRDEVVSKVKGDELPALLEADQCRREMIAGRAFVGLQEAAISFPPTYKFDKNTTNPYAYDSSEKRRIPSWTDRIFFRGSKRRGMSHNPMAVNVASEEYNACMGVIDSDHKPVFSFLSLDIPVLDMTRQRRESSHMLKQCLTDQAVSLDAVTGVSLSPETVNLYGGACETVVLRNNSPEPVEFNVMGSSSALAIPLTISVWPVRSIIPPNGNARLMVTLTDFEDQSYIHESFNTVLTVLFEVSQLSQTPKPF</sequence>
<dbReference type="PANTHER" id="PTHR11200">
    <property type="entry name" value="INOSITOL 5-PHOSPHATASE"/>
    <property type="match status" value="1"/>
</dbReference>
<dbReference type="Gene3D" id="3.60.10.10">
    <property type="entry name" value="Endonuclease/exonuclease/phosphatase"/>
    <property type="match status" value="1"/>
</dbReference>
<organism evidence="3">
    <name type="scientific">Tetraselmis chuii</name>
    <dbReference type="NCBI Taxonomy" id="63592"/>
    <lineage>
        <taxon>Eukaryota</taxon>
        <taxon>Viridiplantae</taxon>
        <taxon>Chlorophyta</taxon>
        <taxon>core chlorophytes</taxon>
        <taxon>Chlorodendrophyceae</taxon>
        <taxon>Chlorodendrales</taxon>
        <taxon>Chlorodendraceae</taxon>
        <taxon>Tetraselmis</taxon>
    </lineage>
</organism>
<reference evidence="3" key="1">
    <citation type="submission" date="2021-01" db="EMBL/GenBank/DDBJ databases">
        <authorList>
            <person name="Corre E."/>
            <person name="Pelletier E."/>
            <person name="Niang G."/>
            <person name="Scheremetjew M."/>
            <person name="Finn R."/>
            <person name="Kale V."/>
            <person name="Holt S."/>
            <person name="Cochrane G."/>
            <person name="Meng A."/>
            <person name="Brown T."/>
            <person name="Cohen L."/>
        </authorList>
    </citation>
    <scope>NUCLEOTIDE SEQUENCE</scope>
    <source>
        <strain evidence="3">PLY429</strain>
    </source>
</reference>
<dbReference type="SUPFAM" id="SSF56219">
    <property type="entry name" value="DNase I-like"/>
    <property type="match status" value="1"/>
</dbReference>
<protein>
    <recommendedName>
        <fullName evidence="2">Inositol polyphosphate-related phosphatase domain-containing protein</fullName>
    </recommendedName>
</protein>
<dbReference type="EMBL" id="HBGG01039114">
    <property type="protein sequence ID" value="CAD9220025.1"/>
    <property type="molecule type" value="Transcribed_RNA"/>
</dbReference>
<dbReference type="GO" id="GO:0004439">
    <property type="term" value="F:phosphatidylinositol-4,5-bisphosphate 5-phosphatase activity"/>
    <property type="evidence" value="ECO:0007669"/>
    <property type="project" value="TreeGrafter"/>
</dbReference>
<dbReference type="InterPro" id="IPR000300">
    <property type="entry name" value="IPPc"/>
</dbReference>
<evidence type="ECO:0000259" key="2">
    <source>
        <dbReference type="Pfam" id="PF22669"/>
    </source>
</evidence>
<accession>A0A7S1XA16</accession>
<dbReference type="InterPro" id="IPR036691">
    <property type="entry name" value="Endo/exonu/phosph_ase_sf"/>
</dbReference>
<dbReference type="AlphaFoldDB" id="A0A7S1XA16"/>
<name>A0A7S1XA16_9CHLO</name>
<dbReference type="PANTHER" id="PTHR11200:SF300">
    <property type="entry name" value="TYPE II INOSITOL 1,4,5-TRISPHOSPHATE 5-PHOSPHATASE"/>
    <property type="match status" value="1"/>
</dbReference>
<dbReference type="InterPro" id="IPR046985">
    <property type="entry name" value="IP5"/>
</dbReference>
<evidence type="ECO:0000256" key="1">
    <source>
        <dbReference type="ARBA" id="ARBA00010768"/>
    </source>
</evidence>
<dbReference type="GO" id="GO:0046856">
    <property type="term" value="P:phosphatidylinositol dephosphorylation"/>
    <property type="evidence" value="ECO:0007669"/>
    <property type="project" value="InterPro"/>
</dbReference>
<gene>
    <name evidence="3" type="ORF">TCHU04912_LOCUS20114</name>
</gene>